<accession>A0AAV7W6F9</accession>
<evidence type="ECO:0000313" key="2">
    <source>
        <dbReference type="Proteomes" id="UP001066276"/>
    </source>
</evidence>
<proteinExistence type="predicted"/>
<comment type="caution">
    <text evidence="1">The sequence shown here is derived from an EMBL/GenBank/DDBJ whole genome shotgun (WGS) entry which is preliminary data.</text>
</comment>
<gene>
    <name evidence="1" type="ORF">NDU88_004372</name>
</gene>
<evidence type="ECO:0000313" key="1">
    <source>
        <dbReference type="EMBL" id="KAJ1208993.1"/>
    </source>
</evidence>
<organism evidence="1 2">
    <name type="scientific">Pleurodeles waltl</name>
    <name type="common">Iberian ribbed newt</name>
    <dbReference type="NCBI Taxonomy" id="8319"/>
    <lineage>
        <taxon>Eukaryota</taxon>
        <taxon>Metazoa</taxon>
        <taxon>Chordata</taxon>
        <taxon>Craniata</taxon>
        <taxon>Vertebrata</taxon>
        <taxon>Euteleostomi</taxon>
        <taxon>Amphibia</taxon>
        <taxon>Batrachia</taxon>
        <taxon>Caudata</taxon>
        <taxon>Salamandroidea</taxon>
        <taxon>Salamandridae</taxon>
        <taxon>Pleurodelinae</taxon>
        <taxon>Pleurodeles</taxon>
    </lineage>
</organism>
<dbReference type="EMBL" id="JANPWB010000002">
    <property type="protein sequence ID" value="KAJ1208993.1"/>
    <property type="molecule type" value="Genomic_DNA"/>
</dbReference>
<name>A0AAV7W6F9_PLEWA</name>
<reference evidence="1" key="1">
    <citation type="journal article" date="2022" name="bioRxiv">
        <title>Sequencing and chromosome-scale assembly of the giantPleurodeles waltlgenome.</title>
        <authorList>
            <person name="Brown T."/>
            <person name="Elewa A."/>
            <person name="Iarovenko S."/>
            <person name="Subramanian E."/>
            <person name="Araus A.J."/>
            <person name="Petzold A."/>
            <person name="Susuki M."/>
            <person name="Suzuki K.-i.T."/>
            <person name="Hayashi T."/>
            <person name="Toyoda A."/>
            <person name="Oliveira C."/>
            <person name="Osipova E."/>
            <person name="Leigh N.D."/>
            <person name="Simon A."/>
            <person name="Yun M.H."/>
        </authorList>
    </citation>
    <scope>NUCLEOTIDE SEQUENCE</scope>
    <source>
        <strain evidence="1">20211129_DDA</strain>
        <tissue evidence="1">Liver</tissue>
    </source>
</reference>
<keyword evidence="2" id="KW-1185">Reference proteome</keyword>
<dbReference type="Proteomes" id="UP001066276">
    <property type="component" value="Chromosome 1_2"/>
</dbReference>
<sequence>MECDIERYMGTGQTGLMGWNMVEISLQRVIENFSEEHDKQPAAEQTGRKIPRYAELHSLFMILYDGPA</sequence>
<dbReference type="AlphaFoldDB" id="A0AAV7W6F9"/>
<protein>
    <submittedName>
        <fullName evidence="1">Uncharacterized protein</fullName>
    </submittedName>
</protein>